<evidence type="ECO:0000256" key="1">
    <source>
        <dbReference type="SAM" id="MobiDB-lite"/>
    </source>
</evidence>
<protein>
    <recommendedName>
        <fullName evidence="5">DUF485 domain-containing protein</fullName>
    </recommendedName>
</protein>
<evidence type="ECO:0008006" key="5">
    <source>
        <dbReference type="Google" id="ProtNLM"/>
    </source>
</evidence>
<dbReference type="RefSeq" id="WP_031052389.1">
    <property type="nucleotide sequence ID" value="NZ_JBHSPX010000004.1"/>
</dbReference>
<keyword evidence="2" id="KW-0812">Transmembrane</keyword>
<sequence>MRSYFVPKPPDESVTDVRPQRADLHRHAVHRAQRVFLALNAVPFAVGVVLSCAAELAAAPVYGRLTLGLGWGVLQLGVFAGSVWWYENRATRVCDPLERPPTPGASGASPADASRAVTR</sequence>
<evidence type="ECO:0000313" key="4">
    <source>
        <dbReference type="Proteomes" id="UP001596139"/>
    </source>
</evidence>
<feature type="region of interest" description="Disordered" evidence="1">
    <location>
        <begin position="96"/>
        <end position="119"/>
    </location>
</feature>
<dbReference type="Proteomes" id="UP001596139">
    <property type="component" value="Unassembled WGS sequence"/>
</dbReference>
<name>A0ABW1MJQ5_9ACTN</name>
<feature type="transmembrane region" description="Helical" evidence="2">
    <location>
        <begin position="65"/>
        <end position="86"/>
    </location>
</feature>
<reference evidence="4" key="1">
    <citation type="journal article" date="2019" name="Int. J. Syst. Evol. Microbiol.">
        <title>The Global Catalogue of Microorganisms (GCM) 10K type strain sequencing project: providing services to taxonomists for standard genome sequencing and annotation.</title>
        <authorList>
            <consortium name="The Broad Institute Genomics Platform"/>
            <consortium name="The Broad Institute Genome Sequencing Center for Infectious Disease"/>
            <person name="Wu L."/>
            <person name="Ma J."/>
        </authorList>
    </citation>
    <scope>NUCLEOTIDE SEQUENCE [LARGE SCALE GENOMIC DNA]</scope>
    <source>
        <strain evidence="4">CGMCC 1.15180</strain>
    </source>
</reference>
<organism evidence="3 4">
    <name type="scientific">Streptomyces ochraceiscleroticus</name>
    <dbReference type="NCBI Taxonomy" id="47761"/>
    <lineage>
        <taxon>Bacteria</taxon>
        <taxon>Bacillati</taxon>
        <taxon>Actinomycetota</taxon>
        <taxon>Actinomycetes</taxon>
        <taxon>Kitasatosporales</taxon>
        <taxon>Streptomycetaceae</taxon>
        <taxon>Streptomyces</taxon>
    </lineage>
</organism>
<evidence type="ECO:0000256" key="2">
    <source>
        <dbReference type="SAM" id="Phobius"/>
    </source>
</evidence>
<comment type="caution">
    <text evidence="3">The sequence shown here is derived from an EMBL/GenBank/DDBJ whole genome shotgun (WGS) entry which is preliminary data.</text>
</comment>
<keyword evidence="2" id="KW-0472">Membrane</keyword>
<dbReference type="EMBL" id="JBHSPX010000004">
    <property type="protein sequence ID" value="MFC6064026.1"/>
    <property type="molecule type" value="Genomic_DNA"/>
</dbReference>
<feature type="transmembrane region" description="Helical" evidence="2">
    <location>
        <begin position="35"/>
        <end position="59"/>
    </location>
</feature>
<proteinExistence type="predicted"/>
<evidence type="ECO:0000313" key="3">
    <source>
        <dbReference type="EMBL" id="MFC6064026.1"/>
    </source>
</evidence>
<keyword evidence="4" id="KW-1185">Reference proteome</keyword>
<accession>A0ABW1MJQ5</accession>
<feature type="compositionally biased region" description="Low complexity" evidence="1">
    <location>
        <begin position="104"/>
        <end position="119"/>
    </location>
</feature>
<gene>
    <name evidence="3" type="ORF">ACFP4F_15920</name>
</gene>
<keyword evidence="2" id="KW-1133">Transmembrane helix</keyword>